<name>A0A4P8IXD9_9BURK</name>
<dbReference type="SUPFAM" id="SSF48371">
    <property type="entry name" value="ARM repeat"/>
    <property type="match status" value="1"/>
</dbReference>
<dbReference type="RefSeq" id="WP_137336826.1">
    <property type="nucleotide sequence ID" value="NZ_CP040078.1"/>
</dbReference>
<dbReference type="Pfam" id="PF03130">
    <property type="entry name" value="HEAT_PBS"/>
    <property type="match status" value="1"/>
</dbReference>
<dbReference type="InterPro" id="IPR011989">
    <property type="entry name" value="ARM-like"/>
</dbReference>
<sequence length="335" mass="35364">MTHSARPLNFDPAALDEDAAALLPRLASSDAAVRRIALIELADLEDEGLIEPIAAALRDDAADPVRAEAARLLGAWERDDVVEALCGALVDPSREVREAAAHSLAETKHAQSGAILTRWSTHADAFVRSAVLRALRELRYAGAFDPAMFALSDDDATVRLEAVGVLGWLKDERAVPALTALTATEPNAQIRRAAIGALGFAAAAHAPEARVVDALLGALRDAAWQVREEAAATLGKLQAQPARDALIAALDDEYWQVRLQAARALGKLRDATASEPLAALLAHAISNLRKEAALALGEIGTRSALPALQAAASDADPEVRKAVRIALAQIDTSNR</sequence>
<dbReference type="KEGG" id="tvl:FAZ95_34280"/>
<gene>
    <name evidence="1" type="ORF">FAZ95_34280</name>
</gene>
<dbReference type="SMART" id="SM00567">
    <property type="entry name" value="EZ_HEAT"/>
    <property type="match status" value="9"/>
</dbReference>
<protein>
    <submittedName>
        <fullName evidence="1">HEAT repeat domain-containing protein</fullName>
    </submittedName>
</protein>
<proteinExistence type="predicted"/>
<dbReference type="OrthoDB" id="3464935at2"/>
<dbReference type="InterPro" id="IPR004155">
    <property type="entry name" value="PBS_lyase_HEAT"/>
</dbReference>
<reference evidence="1 2" key="1">
    <citation type="submission" date="2019-05" db="EMBL/GenBank/DDBJ databases">
        <title>Burkholderia sp. DHOD12, isolated from subtropical forest soil.</title>
        <authorList>
            <person name="Gao Z.-H."/>
            <person name="Qiu L.-H."/>
        </authorList>
    </citation>
    <scope>NUCLEOTIDE SEQUENCE [LARGE SCALE GENOMIC DNA]</scope>
    <source>
        <strain evidence="1 2">DHOD12</strain>
    </source>
</reference>
<dbReference type="InterPro" id="IPR016024">
    <property type="entry name" value="ARM-type_fold"/>
</dbReference>
<dbReference type="PANTHER" id="PTHR12697:SF5">
    <property type="entry name" value="DEOXYHYPUSINE HYDROXYLASE"/>
    <property type="match status" value="1"/>
</dbReference>
<evidence type="ECO:0000313" key="2">
    <source>
        <dbReference type="Proteomes" id="UP000298656"/>
    </source>
</evidence>
<dbReference type="Pfam" id="PF13646">
    <property type="entry name" value="HEAT_2"/>
    <property type="match status" value="3"/>
</dbReference>
<dbReference type="GO" id="GO:0016491">
    <property type="term" value="F:oxidoreductase activity"/>
    <property type="evidence" value="ECO:0007669"/>
    <property type="project" value="TreeGrafter"/>
</dbReference>
<evidence type="ECO:0000313" key="1">
    <source>
        <dbReference type="EMBL" id="QCP54058.1"/>
    </source>
</evidence>
<dbReference type="Proteomes" id="UP000298656">
    <property type="component" value="Chromosome 2"/>
</dbReference>
<dbReference type="Gene3D" id="1.25.10.10">
    <property type="entry name" value="Leucine-rich Repeat Variant"/>
    <property type="match status" value="4"/>
</dbReference>
<keyword evidence="2" id="KW-1185">Reference proteome</keyword>
<accession>A0A4P8IXD9</accession>
<dbReference type="EMBL" id="CP040078">
    <property type="protein sequence ID" value="QCP54058.1"/>
    <property type="molecule type" value="Genomic_DNA"/>
</dbReference>
<dbReference type="PANTHER" id="PTHR12697">
    <property type="entry name" value="PBS LYASE HEAT-LIKE PROTEIN"/>
    <property type="match status" value="1"/>
</dbReference>
<dbReference type="AlphaFoldDB" id="A0A4P8IXD9"/>
<organism evidence="1 2">
    <name type="scientific">Trinickia violacea</name>
    <dbReference type="NCBI Taxonomy" id="2571746"/>
    <lineage>
        <taxon>Bacteria</taxon>
        <taxon>Pseudomonadati</taxon>
        <taxon>Pseudomonadota</taxon>
        <taxon>Betaproteobacteria</taxon>
        <taxon>Burkholderiales</taxon>
        <taxon>Burkholderiaceae</taxon>
        <taxon>Trinickia</taxon>
    </lineage>
</organism>